<reference evidence="1 2" key="1">
    <citation type="submission" date="2018-06" db="EMBL/GenBank/DDBJ databases">
        <title>Sphaerisporangium craniellae sp. nov., isolated from a marine sponge in the South China Sea.</title>
        <authorList>
            <person name="Li L."/>
        </authorList>
    </citation>
    <scope>NUCLEOTIDE SEQUENCE [LARGE SCALE GENOMIC DNA]</scope>
    <source>
        <strain evidence="1 2">LHW63015</strain>
    </source>
</reference>
<proteinExistence type="predicted"/>
<gene>
    <name evidence="1" type="ORF">DP939_36370</name>
</gene>
<name>A0A366LNU6_9ACTN</name>
<dbReference type="RefSeq" id="WP_113985369.1">
    <property type="nucleotide sequence ID" value="NZ_QMEY01000024.1"/>
</dbReference>
<organism evidence="1 2">
    <name type="scientific">Spongiactinospora rosea</name>
    <dbReference type="NCBI Taxonomy" id="2248750"/>
    <lineage>
        <taxon>Bacteria</taxon>
        <taxon>Bacillati</taxon>
        <taxon>Actinomycetota</taxon>
        <taxon>Actinomycetes</taxon>
        <taxon>Streptosporangiales</taxon>
        <taxon>Streptosporangiaceae</taxon>
        <taxon>Spongiactinospora</taxon>
    </lineage>
</organism>
<sequence length="247" mass="26435">MSVWLAANDTEPEPSCRYGCCRPVSTLLARHLITTCTRLGGLVIDIDAADHAIVSSALTTGCRAVATFSDPARAHRCWQALQRLHPRHDLEVADLRLAPTGTTHRMVTDLLGTADLVIAKRCCRQSEQVGLALLAALVKPGGHLAVITSLHRAGGHVHDPAPDIIDNARQAELTYLQHIVALHVPVRGGRLEPPPAWRVPAPGPATARCAGLPISTRLHTDVLIFTKPRQSPRVADLPTENAGGDPS</sequence>
<dbReference type="AlphaFoldDB" id="A0A366LNU6"/>
<comment type="caution">
    <text evidence="1">The sequence shown here is derived from an EMBL/GenBank/DDBJ whole genome shotgun (WGS) entry which is preliminary data.</text>
</comment>
<keyword evidence="2" id="KW-1185">Reference proteome</keyword>
<evidence type="ECO:0000313" key="1">
    <source>
        <dbReference type="EMBL" id="RBQ15320.1"/>
    </source>
</evidence>
<protein>
    <submittedName>
        <fullName evidence="1">Uncharacterized protein</fullName>
    </submittedName>
</protein>
<dbReference type="OrthoDB" id="3669717at2"/>
<dbReference type="Proteomes" id="UP000253303">
    <property type="component" value="Unassembled WGS sequence"/>
</dbReference>
<accession>A0A366LNU6</accession>
<evidence type="ECO:0000313" key="2">
    <source>
        <dbReference type="Proteomes" id="UP000253303"/>
    </source>
</evidence>
<dbReference type="EMBL" id="QMEY01000024">
    <property type="protein sequence ID" value="RBQ15320.1"/>
    <property type="molecule type" value="Genomic_DNA"/>
</dbReference>